<dbReference type="InterPro" id="IPR009045">
    <property type="entry name" value="Zn_M74/Hedgehog-like"/>
</dbReference>
<name>A0ABX8VNH5_9MYCO</name>
<evidence type="ECO:0000259" key="2">
    <source>
        <dbReference type="Pfam" id="PF13539"/>
    </source>
</evidence>
<dbReference type="Pfam" id="PF13539">
    <property type="entry name" value="Peptidase_M15_4"/>
    <property type="match status" value="1"/>
</dbReference>
<dbReference type="SUPFAM" id="SSF55166">
    <property type="entry name" value="Hedgehog/DD-peptidase"/>
    <property type="match status" value="1"/>
</dbReference>
<evidence type="ECO:0000313" key="4">
    <source>
        <dbReference type="Proteomes" id="UP000825367"/>
    </source>
</evidence>
<gene>
    <name evidence="3" type="ORF">K0O64_08955</name>
</gene>
<keyword evidence="4" id="KW-1185">Reference proteome</keyword>
<dbReference type="RefSeq" id="WP_096310835.1">
    <property type="nucleotide sequence ID" value="NZ_BAAAVX010000075.1"/>
</dbReference>
<accession>A0ABX8VNH5</accession>
<evidence type="ECO:0000256" key="1">
    <source>
        <dbReference type="SAM" id="MobiDB-lite"/>
    </source>
</evidence>
<organism evidence="3 4">
    <name type="scientific">Mycolicibacterium pallens</name>
    <dbReference type="NCBI Taxonomy" id="370524"/>
    <lineage>
        <taxon>Bacteria</taxon>
        <taxon>Bacillati</taxon>
        <taxon>Actinomycetota</taxon>
        <taxon>Actinomycetes</taxon>
        <taxon>Mycobacteriales</taxon>
        <taxon>Mycobacteriaceae</taxon>
        <taxon>Mycolicibacterium</taxon>
    </lineage>
</organism>
<dbReference type="InterPro" id="IPR039561">
    <property type="entry name" value="Peptidase_M15C"/>
</dbReference>
<reference evidence="3 4" key="1">
    <citation type="submission" date="2021-07" db="EMBL/GenBank/DDBJ databases">
        <title>Whole genome sequencing of non-tuberculosis mycobacteria type-strains.</title>
        <authorList>
            <person name="Igarashi Y."/>
            <person name="Osugi A."/>
            <person name="Mitarai S."/>
        </authorList>
    </citation>
    <scope>NUCLEOTIDE SEQUENCE [LARGE SCALE GENOMIC DNA]</scope>
    <source>
        <strain evidence="3 4">JCM 16370</strain>
    </source>
</reference>
<dbReference type="Proteomes" id="UP000825367">
    <property type="component" value="Chromosome"/>
</dbReference>
<feature type="domain" description="Peptidase M15C" evidence="2">
    <location>
        <begin position="168"/>
        <end position="247"/>
    </location>
</feature>
<evidence type="ECO:0000313" key="3">
    <source>
        <dbReference type="EMBL" id="QYL18603.1"/>
    </source>
</evidence>
<dbReference type="EMBL" id="CP080333">
    <property type="protein sequence ID" value="QYL18603.1"/>
    <property type="molecule type" value="Genomic_DNA"/>
</dbReference>
<protein>
    <submittedName>
        <fullName evidence="3">M15 family metallopeptidase</fullName>
    </submittedName>
</protein>
<proteinExistence type="predicted"/>
<dbReference type="Gene3D" id="3.30.1380.10">
    <property type="match status" value="1"/>
</dbReference>
<feature type="region of interest" description="Disordered" evidence="1">
    <location>
        <begin position="1"/>
        <end position="24"/>
    </location>
</feature>
<sequence length="249" mass="27031">MGSHPASQAGTGGRGLIRRAGAKRPGETNRRVVLVAVAAAVLVQCSPAPERSPVTSSSVTTTIQPAAIVAPVTATDLGASWHPGCPVAPEQLRRVEVDYLGLDGQTHRGALVVHEQLVADVVAIFADLRRHAYPIAKMQTVDHYPGAADELSMEDNNTSAFNCRPLPGSTDWSLHAYGRAIDVNPLLNPYIDRSGDLEPTTAAQYLDRRRTDPGMLHTGDVAVRTFTDRGWTWGGNWHNPTDYQHFERR</sequence>